<dbReference type="Proteomes" id="UP000326678">
    <property type="component" value="Chromosome Gxm1"/>
</dbReference>
<accession>A0A5P8W6E1</accession>
<organism evidence="3 4">
    <name type="scientific">Nostoc sphaeroides CCNUC1</name>
    <dbReference type="NCBI Taxonomy" id="2653204"/>
    <lineage>
        <taxon>Bacteria</taxon>
        <taxon>Bacillati</taxon>
        <taxon>Cyanobacteriota</taxon>
        <taxon>Cyanophyceae</taxon>
        <taxon>Nostocales</taxon>
        <taxon>Nostocaceae</taxon>
        <taxon>Nostoc</taxon>
    </lineage>
</organism>
<dbReference type="PANTHER" id="PTHR11638">
    <property type="entry name" value="ATP-DEPENDENT CLP PROTEASE"/>
    <property type="match status" value="1"/>
</dbReference>
<protein>
    <submittedName>
        <fullName evidence="3">ATP-dependent chaperone ClpB</fullName>
    </submittedName>
</protein>
<keyword evidence="1" id="KW-0547">Nucleotide-binding</keyword>
<sequence>MTKLYNKNSEIDQRRLLRLLESERQKLLQLESHLHQRVIGQEEAVEAVAAAIRRDRAGMKDPSRPIGSFLFIVPTGVGKTELARALAQYSSVKDLWY</sequence>
<dbReference type="AlphaFoldDB" id="A0A5P8W6E1"/>
<keyword evidence="4" id="KW-1185">Reference proteome</keyword>
<evidence type="ECO:0000313" key="4">
    <source>
        <dbReference type="Proteomes" id="UP000326678"/>
    </source>
</evidence>
<dbReference type="Gene3D" id="3.40.50.300">
    <property type="entry name" value="P-loop containing nucleotide triphosphate hydrolases"/>
    <property type="match status" value="1"/>
</dbReference>
<gene>
    <name evidence="3" type="ORF">GXM_05712</name>
</gene>
<dbReference type="PANTHER" id="PTHR11638:SF18">
    <property type="entry name" value="HEAT SHOCK PROTEIN 104"/>
    <property type="match status" value="1"/>
</dbReference>
<dbReference type="GO" id="GO:0005524">
    <property type="term" value="F:ATP binding"/>
    <property type="evidence" value="ECO:0007669"/>
    <property type="project" value="UniProtKB-KW"/>
</dbReference>
<dbReference type="InterPro" id="IPR027417">
    <property type="entry name" value="P-loop_NTPase"/>
</dbReference>
<proteinExistence type="predicted"/>
<evidence type="ECO:0000256" key="1">
    <source>
        <dbReference type="ARBA" id="ARBA00022741"/>
    </source>
</evidence>
<dbReference type="GO" id="GO:0034605">
    <property type="term" value="P:cellular response to heat"/>
    <property type="evidence" value="ECO:0007669"/>
    <property type="project" value="TreeGrafter"/>
</dbReference>
<name>A0A5P8W6E1_9NOSO</name>
<reference evidence="3 4" key="1">
    <citation type="submission" date="2019-10" db="EMBL/GenBank/DDBJ databases">
        <title>Genomic and transcriptomic insights into the perfect genentic adaptation of a filamentous nitrogen-fixing cyanobacterium to rice fields.</title>
        <authorList>
            <person name="Chen Z."/>
        </authorList>
    </citation>
    <scope>NUCLEOTIDE SEQUENCE [LARGE SCALE GENOMIC DNA]</scope>
    <source>
        <strain evidence="3">CCNUC1</strain>
    </source>
</reference>
<evidence type="ECO:0000313" key="3">
    <source>
        <dbReference type="EMBL" id="QFS48220.1"/>
    </source>
</evidence>
<dbReference type="InterPro" id="IPR050130">
    <property type="entry name" value="ClpA_ClpB"/>
</dbReference>
<dbReference type="GO" id="GO:0005737">
    <property type="term" value="C:cytoplasm"/>
    <property type="evidence" value="ECO:0007669"/>
    <property type="project" value="TreeGrafter"/>
</dbReference>
<dbReference type="GO" id="GO:0016887">
    <property type="term" value="F:ATP hydrolysis activity"/>
    <property type="evidence" value="ECO:0007669"/>
    <property type="project" value="TreeGrafter"/>
</dbReference>
<keyword evidence="2" id="KW-0067">ATP-binding</keyword>
<dbReference type="KEGG" id="nsh:GXM_05712"/>
<dbReference type="SUPFAM" id="SSF52540">
    <property type="entry name" value="P-loop containing nucleoside triphosphate hydrolases"/>
    <property type="match status" value="1"/>
</dbReference>
<evidence type="ECO:0000256" key="2">
    <source>
        <dbReference type="ARBA" id="ARBA00022840"/>
    </source>
</evidence>
<dbReference type="EMBL" id="CP045226">
    <property type="protein sequence ID" value="QFS48220.1"/>
    <property type="molecule type" value="Genomic_DNA"/>
</dbReference>